<evidence type="ECO:0000313" key="2">
    <source>
        <dbReference type="EMBL" id="NJC27409.1"/>
    </source>
</evidence>
<keyword evidence="3" id="KW-1185">Reference proteome</keyword>
<gene>
    <name evidence="2" type="ORF">GGR27_002926</name>
</gene>
<keyword evidence="1" id="KW-0732">Signal</keyword>
<protein>
    <submittedName>
        <fullName evidence="2">Uncharacterized protein</fullName>
    </submittedName>
</protein>
<dbReference type="SUPFAM" id="SSF50956">
    <property type="entry name" value="Thermostable phytase (3-phytase)"/>
    <property type="match status" value="1"/>
</dbReference>
<organism evidence="2 3">
    <name type="scientific">Neolewinella antarctica</name>
    <dbReference type="NCBI Taxonomy" id="442734"/>
    <lineage>
        <taxon>Bacteria</taxon>
        <taxon>Pseudomonadati</taxon>
        <taxon>Bacteroidota</taxon>
        <taxon>Saprospiria</taxon>
        <taxon>Saprospirales</taxon>
        <taxon>Lewinellaceae</taxon>
        <taxon>Neolewinella</taxon>
    </lineage>
</organism>
<proteinExistence type="predicted"/>
<evidence type="ECO:0000256" key="1">
    <source>
        <dbReference type="SAM" id="SignalP"/>
    </source>
</evidence>
<name>A0ABX0XES9_9BACT</name>
<dbReference type="Proteomes" id="UP000770785">
    <property type="component" value="Unassembled WGS sequence"/>
</dbReference>
<feature type="chain" id="PRO_5046403540" evidence="1">
    <location>
        <begin position="24"/>
        <end position="294"/>
    </location>
</feature>
<reference evidence="2 3" key="1">
    <citation type="submission" date="2020-03" db="EMBL/GenBank/DDBJ databases">
        <title>Genomic Encyclopedia of Type Strains, Phase IV (KMG-IV): sequencing the most valuable type-strain genomes for metagenomic binning, comparative biology and taxonomic classification.</title>
        <authorList>
            <person name="Goeker M."/>
        </authorList>
    </citation>
    <scope>NUCLEOTIDE SEQUENCE [LARGE SCALE GENOMIC DNA]</scope>
    <source>
        <strain evidence="2 3">DSM 105096</strain>
    </source>
</reference>
<accession>A0ABX0XES9</accession>
<comment type="caution">
    <text evidence="2">The sequence shown here is derived from an EMBL/GenBank/DDBJ whole genome shotgun (WGS) entry which is preliminary data.</text>
</comment>
<feature type="signal peptide" evidence="1">
    <location>
        <begin position="1"/>
        <end position="23"/>
    </location>
</feature>
<evidence type="ECO:0000313" key="3">
    <source>
        <dbReference type="Proteomes" id="UP000770785"/>
    </source>
</evidence>
<dbReference type="EMBL" id="JAATJH010000005">
    <property type="protein sequence ID" value="NJC27409.1"/>
    <property type="molecule type" value="Genomic_DNA"/>
</dbReference>
<dbReference type="RefSeq" id="WP_168038501.1">
    <property type="nucleotide sequence ID" value="NZ_JAATJH010000005.1"/>
</dbReference>
<sequence>MLLSARALILLLLPCFLGTCARALPYPKTVRLPPQLKEASGLVIDGENYRFHNDSGDGPYVYTTDRIGQIKYVDTLAADAHDYEDITRDPAGNLYLADTGNNRGKRTDLRIYRYNRTSRRTDTIKFHYPGQDGGGRDAPSNYDCEAMVYQGGYLHLFTKDQLGGKKQFNIYHFRVPASPGDYAAELIDSLYLPRRVVTAAALDSVNKQLVLTSYSFKMVLGIIPTSAASLITISDYPAGRFLSGDLRRQNLSWGAPTQFEAVDFLDDKWLYVFSEGTVVRRRAVGKLKRRKGGR</sequence>